<dbReference type="Proteomes" id="UP001295469">
    <property type="component" value="Chromosome C03"/>
</dbReference>
<keyword evidence="2" id="KW-0812">Transmembrane</keyword>
<feature type="region of interest" description="Disordered" evidence="1">
    <location>
        <begin position="331"/>
        <end position="354"/>
    </location>
</feature>
<dbReference type="InterPro" id="IPR055315">
    <property type="entry name" value="Cramped-like"/>
</dbReference>
<protein>
    <submittedName>
        <fullName evidence="4">(rape) hypothetical protein</fullName>
    </submittedName>
</protein>
<feature type="chain" id="PRO_5032714528" evidence="3">
    <location>
        <begin position="27"/>
        <end position="619"/>
    </location>
</feature>
<proteinExistence type="predicted"/>
<dbReference type="PANTHER" id="PTHR21677:SF4">
    <property type="entry name" value="TSL-KINASE INTERACTING-LIKE PROTEIN"/>
    <property type="match status" value="1"/>
</dbReference>
<keyword evidence="2" id="KW-0472">Membrane</keyword>
<feature type="region of interest" description="Disordered" evidence="1">
    <location>
        <begin position="535"/>
        <end position="554"/>
    </location>
</feature>
<feature type="region of interest" description="Disordered" evidence="1">
    <location>
        <begin position="419"/>
        <end position="470"/>
    </location>
</feature>
<feature type="compositionally biased region" description="Polar residues" evidence="1">
    <location>
        <begin position="146"/>
        <end position="157"/>
    </location>
</feature>
<feature type="compositionally biased region" description="Polar residues" evidence="1">
    <location>
        <begin position="431"/>
        <end position="440"/>
    </location>
</feature>
<evidence type="ECO:0000256" key="1">
    <source>
        <dbReference type="SAM" id="MobiDB-lite"/>
    </source>
</evidence>
<evidence type="ECO:0000256" key="2">
    <source>
        <dbReference type="SAM" id="Phobius"/>
    </source>
</evidence>
<feature type="transmembrane region" description="Helical" evidence="2">
    <location>
        <begin position="42"/>
        <end position="61"/>
    </location>
</feature>
<reference evidence="4" key="1">
    <citation type="submission" date="2021-01" db="EMBL/GenBank/DDBJ databases">
        <authorList>
            <consortium name="Genoscope - CEA"/>
            <person name="William W."/>
        </authorList>
    </citation>
    <scope>NUCLEOTIDE SEQUENCE</scope>
</reference>
<feature type="signal peptide" evidence="3">
    <location>
        <begin position="1"/>
        <end position="26"/>
    </location>
</feature>
<sequence>MAKETHTHVHIIFLLIFLVSTSKCEAAFNVKSNGGRNFIFNIFIPALTFFPLPAALGDFFLPIASSRRSSSDSSIVFSFNKLSLASQIRLQMRMARKKTESSTESSKEIKARGKFTRANNCMKTTTKKVNESGKHNSKREKRKSPSDSPSSQVQRLMNTKDGAQQVPVLALHSDKEVRLCGKMKLQLFPLDVHTRQGLEKDGFHPYLELTLSSRKKVSSVLQHIHSKWGSSEIARGDPTLYPFDQSRLPSAPKWTANSSITIRDVYVAIGAPSLFRLRYGWSSETCNKTDEPPSPSTPGITCFPNVEPQNIFNNRRENGKQMFGLDSLTQVTDPPLSEHTPPDGPVESAAEKKMNDGSGPTFFQWDDGLTSLSIGGLLSEVSLKGNFGNGSKNSNANPTLWDENLTNISIGGLFSEASLQGRRGKEESTHNHNGNQQPSVSIGAFLSEASSRGEGSNKTWETRGATSQQPLPLISDSLDAFLVNQTTDQPRGPCHAPPPPEVSHSSILDAEDTCHAFSFRKRTTTSPKVLEQVSEETEEQQQKDESKPAKGLFGSGVFNQDSSLGFSGIKWADSRGPFDFGLSLSSRKFTNADSVSFGAAVKDLREVESSEEKIKLQKH</sequence>
<dbReference type="GO" id="GO:0003682">
    <property type="term" value="F:chromatin binding"/>
    <property type="evidence" value="ECO:0007669"/>
    <property type="project" value="InterPro"/>
</dbReference>
<name>A0A816IIY7_BRANA</name>
<dbReference type="EMBL" id="HG994367">
    <property type="protein sequence ID" value="CAF1709997.1"/>
    <property type="molecule type" value="Genomic_DNA"/>
</dbReference>
<keyword evidence="2" id="KW-1133">Transmembrane helix</keyword>
<evidence type="ECO:0000256" key="3">
    <source>
        <dbReference type="SAM" id="SignalP"/>
    </source>
</evidence>
<gene>
    <name evidence="4" type="ORF">DARMORV10_C03P77830.1</name>
</gene>
<accession>A0A816IIY7</accession>
<feature type="compositionally biased region" description="Polar residues" evidence="1">
    <location>
        <begin position="448"/>
        <end position="470"/>
    </location>
</feature>
<organism evidence="4">
    <name type="scientific">Brassica napus</name>
    <name type="common">Rape</name>
    <dbReference type="NCBI Taxonomy" id="3708"/>
    <lineage>
        <taxon>Eukaryota</taxon>
        <taxon>Viridiplantae</taxon>
        <taxon>Streptophyta</taxon>
        <taxon>Embryophyta</taxon>
        <taxon>Tracheophyta</taxon>
        <taxon>Spermatophyta</taxon>
        <taxon>Magnoliopsida</taxon>
        <taxon>eudicotyledons</taxon>
        <taxon>Gunneridae</taxon>
        <taxon>Pentapetalae</taxon>
        <taxon>rosids</taxon>
        <taxon>malvids</taxon>
        <taxon>Brassicales</taxon>
        <taxon>Brassicaceae</taxon>
        <taxon>Brassiceae</taxon>
        <taxon>Brassica</taxon>
    </lineage>
</organism>
<dbReference type="PANTHER" id="PTHR21677">
    <property type="entry name" value="CRAMPED PROTEIN"/>
    <property type="match status" value="1"/>
</dbReference>
<keyword evidence="3" id="KW-0732">Signal</keyword>
<dbReference type="AlphaFoldDB" id="A0A816IIY7"/>
<evidence type="ECO:0000313" key="4">
    <source>
        <dbReference type="EMBL" id="CAF1709997.1"/>
    </source>
</evidence>
<feature type="region of interest" description="Disordered" evidence="1">
    <location>
        <begin position="120"/>
        <end position="161"/>
    </location>
</feature>